<keyword evidence="9" id="KW-0053">Apoptosis</keyword>
<dbReference type="InterPro" id="IPR002117">
    <property type="entry name" value="p53_tumour_suppressor"/>
</dbReference>
<evidence type="ECO:0000259" key="22">
    <source>
        <dbReference type="Pfam" id="PF07710"/>
    </source>
</evidence>
<keyword evidence="12" id="KW-0805">Transcription regulation</keyword>
<evidence type="ECO:0000256" key="9">
    <source>
        <dbReference type="ARBA" id="ARBA00022703"/>
    </source>
</evidence>
<dbReference type="GO" id="GO:0009653">
    <property type="term" value="P:anatomical structure morphogenesis"/>
    <property type="evidence" value="ECO:0007669"/>
    <property type="project" value="UniProtKB-ARBA"/>
</dbReference>
<dbReference type="InterPro" id="IPR012346">
    <property type="entry name" value="p53/RUNT-type_TF_DNA-bd_sf"/>
</dbReference>
<accession>A0A3N0XJ64</accession>
<evidence type="ECO:0000256" key="7">
    <source>
        <dbReference type="ARBA" id="ARBA00022490"/>
    </source>
</evidence>
<comment type="similarity">
    <text evidence="4">Belongs to the p53 family.</text>
</comment>
<evidence type="ECO:0000256" key="16">
    <source>
        <dbReference type="ARBA" id="ARBA00023242"/>
    </source>
</evidence>
<feature type="cross-link" description="Glycyl lysine isopeptide (Lys-Gly) (interchain with G-Cter in ubiquitin)" evidence="19">
    <location>
        <position position="49"/>
    </location>
</feature>
<evidence type="ECO:0000256" key="14">
    <source>
        <dbReference type="ARBA" id="ARBA00023159"/>
    </source>
</evidence>
<evidence type="ECO:0000256" key="17">
    <source>
        <dbReference type="ARBA" id="ARBA00023306"/>
    </source>
</evidence>
<dbReference type="InterPro" id="IPR036674">
    <property type="entry name" value="p53_tetramer_sf"/>
</dbReference>
<keyword evidence="14" id="KW-0010">Activator</keyword>
<reference evidence="23 24" key="1">
    <citation type="submission" date="2018-10" db="EMBL/GenBank/DDBJ databases">
        <title>Genome assembly for a Yunnan-Guizhou Plateau 3E fish, Anabarilius grahami (Regan), and its evolutionary and genetic applications.</title>
        <authorList>
            <person name="Jiang W."/>
        </authorList>
    </citation>
    <scope>NUCLEOTIDE SEQUENCE [LARGE SCALE GENOMIC DNA]</scope>
    <source>
        <strain evidence="23">AG-KIZ</strain>
        <tissue evidence="23">Muscle</tissue>
    </source>
</reference>
<evidence type="ECO:0000256" key="11">
    <source>
        <dbReference type="ARBA" id="ARBA00022833"/>
    </source>
</evidence>
<evidence type="ECO:0000313" key="23">
    <source>
        <dbReference type="EMBL" id="ROI27714.1"/>
    </source>
</evidence>
<keyword evidence="8" id="KW-0597">Phosphoprotein</keyword>
<evidence type="ECO:0000256" key="5">
    <source>
        <dbReference type="ARBA" id="ARBA00011393"/>
    </source>
</evidence>
<evidence type="ECO:0000256" key="1">
    <source>
        <dbReference type="ARBA" id="ARBA00001947"/>
    </source>
</evidence>
<dbReference type="EMBL" id="RJVU01073043">
    <property type="protein sequence ID" value="ROI27714.1"/>
    <property type="molecule type" value="Genomic_DNA"/>
</dbReference>
<dbReference type="GO" id="GO:0051262">
    <property type="term" value="P:protein tetramerization"/>
    <property type="evidence" value="ECO:0007669"/>
    <property type="project" value="InterPro"/>
</dbReference>
<dbReference type="PANTHER" id="PTHR11447">
    <property type="entry name" value="CELLULAR TUMOR ANTIGEN P53"/>
    <property type="match status" value="1"/>
</dbReference>
<dbReference type="AlphaFoldDB" id="A0A3N0XJ64"/>
<evidence type="ECO:0000256" key="8">
    <source>
        <dbReference type="ARBA" id="ARBA00022553"/>
    </source>
</evidence>
<dbReference type="GO" id="GO:0000978">
    <property type="term" value="F:RNA polymerase II cis-regulatory region sequence-specific DNA binding"/>
    <property type="evidence" value="ECO:0007669"/>
    <property type="project" value="TreeGrafter"/>
</dbReference>
<evidence type="ECO:0000256" key="3">
    <source>
        <dbReference type="ARBA" id="ARBA00004496"/>
    </source>
</evidence>
<keyword evidence="7" id="KW-0963">Cytoplasm</keyword>
<dbReference type="Gene3D" id="2.60.40.720">
    <property type="match status" value="1"/>
</dbReference>
<dbReference type="GO" id="GO:0060429">
    <property type="term" value="P:epithelium development"/>
    <property type="evidence" value="ECO:0007669"/>
    <property type="project" value="UniProtKB-ARBA"/>
</dbReference>
<evidence type="ECO:0000256" key="19">
    <source>
        <dbReference type="PIRSR" id="PIRSR602117-3"/>
    </source>
</evidence>
<dbReference type="Pfam" id="PF00870">
    <property type="entry name" value="P53"/>
    <property type="match status" value="1"/>
</dbReference>
<sequence length="133" mass="15266">MAENSESQEFADLWERNLIGQMLGRRSFEVRVCACPGRDRKTEESNFRKDQETKTPTKTPSTTKRSIIKESSSSTSRPEGSKKAKMSVSSDEEIFSLQVRGRERFEMLKKINDSLELSDVVPPSDVDKYRQKL</sequence>
<evidence type="ECO:0000256" key="20">
    <source>
        <dbReference type="SAM" id="MobiDB-lite"/>
    </source>
</evidence>
<dbReference type="PANTHER" id="PTHR11447:SF6">
    <property type="entry name" value="CELLULAR TUMOR ANTIGEN P53"/>
    <property type="match status" value="1"/>
</dbReference>
<evidence type="ECO:0000259" key="21">
    <source>
        <dbReference type="Pfam" id="PF00870"/>
    </source>
</evidence>
<protein>
    <recommendedName>
        <fullName evidence="6">Cellular tumor antigen p53</fullName>
    </recommendedName>
    <alternativeName>
        <fullName evidence="18">Tumor suppressor p53</fullName>
    </alternativeName>
</protein>
<organism evidence="23 24">
    <name type="scientific">Anabarilius grahami</name>
    <name type="common">Kanglang fish</name>
    <name type="synonym">Barilius grahami</name>
    <dbReference type="NCBI Taxonomy" id="495550"/>
    <lineage>
        <taxon>Eukaryota</taxon>
        <taxon>Metazoa</taxon>
        <taxon>Chordata</taxon>
        <taxon>Craniata</taxon>
        <taxon>Vertebrata</taxon>
        <taxon>Euteleostomi</taxon>
        <taxon>Actinopterygii</taxon>
        <taxon>Neopterygii</taxon>
        <taxon>Teleostei</taxon>
        <taxon>Ostariophysi</taxon>
        <taxon>Cypriniformes</taxon>
        <taxon>Xenocyprididae</taxon>
        <taxon>Xenocypridinae</taxon>
        <taxon>Xenocypridinae incertae sedis</taxon>
        <taxon>Anabarilius</taxon>
    </lineage>
</organism>
<keyword evidence="13" id="KW-0238">DNA-binding</keyword>
<dbReference type="Proteomes" id="UP000281406">
    <property type="component" value="Unassembled WGS sequence"/>
</dbReference>
<keyword evidence="11" id="KW-0862">Zinc</keyword>
<dbReference type="PRINTS" id="PR00386">
    <property type="entry name" value="P53SUPPRESSR"/>
</dbReference>
<keyword evidence="16" id="KW-0539">Nucleus</keyword>
<dbReference type="SUPFAM" id="SSF49417">
    <property type="entry name" value="p53-like transcription factors"/>
    <property type="match status" value="1"/>
</dbReference>
<feature type="compositionally biased region" description="Low complexity" evidence="20">
    <location>
        <begin position="56"/>
        <end position="78"/>
    </location>
</feature>
<dbReference type="GO" id="GO:0046872">
    <property type="term" value="F:metal ion binding"/>
    <property type="evidence" value="ECO:0007669"/>
    <property type="project" value="UniProtKB-KW"/>
</dbReference>
<keyword evidence="17" id="KW-0131">Cell cycle</keyword>
<feature type="domain" description="p53 DNA-binding" evidence="21">
    <location>
        <begin position="19"/>
        <end position="46"/>
    </location>
</feature>
<proteinExistence type="inferred from homology"/>
<evidence type="ECO:0000256" key="13">
    <source>
        <dbReference type="ARBA" id="ARBA00023125"/>
    </source>
</evidence>
<name>A0A3N0XJ64_ANAGA</name>
<keyword evidence="10" id="KW-0479">Metal-binding</keyword>
<gene>
    <name evidence="23" type="ORF">DPX16_23036</name>
</gene>
<evidence type="ECO:0000256" key="2">
    <source>
        <dbReference type="ARBA" id="ARBA00004123"/>
    </source>
</evidence>
<evidence type="ECO:0000256" key="4">
    <source>
        <dbReference type="ARBA" id="ARBA00006167"/>
    </source>
</evidence>
<feature type="domain" description="p53 tetramerisation" evidence="22">
    <location>
        <begin position="85"/>
        <end position="123"/>
    </location>
</feature>
<dbReference type="SUPFAM" id="SSF47719">
    <property type="entry name" value="p53 tetramerization domain"/>
    <property type="match status" value="1"/>
</dbReference>
<comment type="caution">
    <text evidence="23">The sequence shown here is derived from an EMBL/GenBank/DDBJ whole genome shotgun (WGS) entry which is preliminary data.</text>
</comment>
<dbReference type="OrthoDB" id="5915660at2759"/>
<comment type="cofactor">
    <cofactor evidence="1">
        <name>Zn(2+)</name>
        <dbReference type="ChEBI" id="CHEBI:29105"/>
    </cofactor>
</comment>
<keyword evidence="24" id="KW-1185">Reference proteome</keyword>
<keyword evidence="15" id="KW-0804">Transcription</keyword>
<evidence type="ECO:0000256" key="6">
    <source>
        <dbReference type="ARBA" id="ARBA00017135"/>
    </source>
</evidence>
<feature type="compositionally biased region" description="Basic and acidic residues" evidence="20">
    <location>
        <begin position="39"/>
        <end position="55"/>
    </location>
</feature>
<dbReference type="GO" id="GO:0005634">
    <property type="term" value="C:nucleus"/>
    <property type="evidence" value="ECO:0007669"/>
    <property type="project" value="UniProtKB-SubCell"/>
</dbReference>
<evidence type="ECO:0000256" key="15">
    <source>
        <dbReference type="ARBA" id="ARBA00023163"/>
    </source>
</evidence>
<comment type="subcellular location">
    <subcellularLocation>
        <location evidence="3">Cytoplasm</location>
    </subcellularLocation>
    <subcellularLocation>
        <location evidence="2">Nucleus</location>
    </subcellularLocation>
</comment>
<evidence type="ECO:0000256" key="10">
    <source>
        <dbReference type="ARBA" id="ARBA00022723"/>
    </source>
</evidence>
<dbReference type="GO" id="GO:0005737">
    <property type="term" value="C:cytoplasm"/>
    <property type="evidence" value="ECO:0007669"/>
    <property type="project" value="UniProtKB-SubCell"/>
</dbReference>
<dbReference type="InterPro" id="IPR008967">
    <property type="entry name" value="p53-like_TF_DNA-bd_sf"/>
</dbReference>
<dbReference type="InterPro" id="IPR011615">
    <property type="entry name" value="p53_DNA-bd"/>
</dbReference>
<dbReference type="FunFam" id="4.10.170.10:FF:000005">
    <property type="entry name" value="Cellular tumor antigen p53"/>
    <property type="match status" value="1"/>
</dbReference>
<comment type="subunit">
    <text evidence="5">Binds DNA as a homotetramer.</text>
</comment>
<dbReference type="GO" id="GO:0000981">
    <property type="term" value="F:DNA-binding transcription factor activity, RNA polymerase II-specific"/>
    <property type="evidence" value="ECO:0007669"/>
    <property type="project" value="TreeGrafter"/>
</dbReference>
<dbReference type="Pfam" id="PF07710">
    <property type="entry name" value="P53_tetramer"/>
    <property type="match status" value="1"/>
</dbReference>
<evidence type="ECO:0000313" key="24">
    <source>
        <dbReference type="Proteomes" id="UP000281406"/>
    </source>
</evidence>
<dbReference type="InterPro" id="IPR010991">
    <property type="entry name" value="p53_tetrameristn"/>
</dbReference>
<dbReference type="GO" id="GO:0006915">
    <property type="term" value="P:apoptotic process"/>
    <property type="evidence" value="ECO:0007669"/>
    <property type="project" value="UniProtKB-KW"/>
</dbReference>
<dbReference type="Gene3D" id="4.10.170.10">
    <property type="entry name" value="p53-like tetramerisation domain"/>
    <property type="match status" value="1"/>
</dbReference>
<evidence type="ECO:0000256" key="12">
    <source>
        <dbReference type="ARBA" id="ARBA00023015"/>
    </source>
</evidence>
<evidence type="ECO:0000256" key="18">
    <source>
        <dbReference type="ARBA" id="ARBA00031653"/>
    </source>
</evidence>
<feature type="region of interest" description="Disordered" evidence="20">
    <location>
        <begin position="39"/>
        <end position="93"/>
    </location>
</feature>